<sequence>MNIEFMHYTLNIDNLLEQSGGTVTHVYGCINNIQSLLDQRDLPTVDLSTFIWERGDIVFFLGISEDGLPLAHIESMIITAGGTPYHYNLSKQPHLTGKQVQGDLLDILSCTEVLRYVPLTFEDFDVGEKIPVQVAQFELLGEQYEIYFTPKTDTTSTLPAETLAHIEQVTGVITDEHTYEIKFDLVSNREKCTPYQRPKSNFQLKEMRILGEIIIAFINAHSATIDVSLYIAQAQYSKLNAFYARLANVTKKRVEFDHWLLSHKDHGYSEGDYHAFKPTRRTFPTQN</sequence>
<proteinExistence type="predicted"/>
<dbReference type="EMBL" id="CP013650">
    <property type="protein sequence ID" value="ALS97791.1"/>
    <property type="molecule type" value="Genomic_DNA"/>
</dbReference>
<dbReference type="STRING" id="1526571.AT746_05550"/>
<dbReference type="Proteomes" id="UP000068447">
    <property type="component" value="Chromosome"/>
</dbReference>
<dbReference type="KEGG" id="lal:AT746_05550"/>
<accession>A0A0U3AUL7</accession>
<gene>
    <name evidence="1" type="ORF">AT746_05550</name>
</gene>
<protein>
    <submittedName>
        <fullName evidence="1">Uncharacterized protein</fullName>
    </submittedName>
</protein>
<reference evidence="1 2" key="1">
    <citation type="submission" date="2015-12" db="EMBL/GenBank/DDBJ databases">
        <title>Complete genome of Lacimicrobium alkaliphilum KCTC 32984.</title>
        <authorList>
            <person name="Kim S.-G."/>
            <person name="Lee Y.-J."/>
        </authorList>
    </citation>
    <scope>NUCLEOTIDE SEQUENCE [LARGE SCALE GENOMIC DNA]</scope>
    <source>
        <strain evidence="1 2">YelD216</strain>
    </source>
</reference>
<evidence type="ECO:0000313" key="1">
    <source>
        <dbReference type="EMBL" id="ALS97791.1"/>
    </source>
</evidence>
<keyword evidence="2" id="KW-1185">Reference proteome</keyword>
<organism evidence="1 2">
    <name type="scientific">Lacimicrobium alkaliphilum</name>
    <dbReference type="NCBI Taxonomy" id="1526571"/>
    <lineage>
        <taxon>Bacteria</taxon>
        <taxon>Pseudomonadati</taxon>
        <taxon>Pseudomonadota</taxon>
        <taxon>Gammaproteobacteria</taxon>
        <taxon>Alteromonadales</taxon>
        <taxon>Alteromonadaceae</taxon>
        <taxon>Lacimicrobium</taxon>
    </lineage>
</organism>
<evidence type="ECO:0000313" key="2">
    <source>
        <dbReference type="Proteomes" id="UP000068447"/>
    </source>
</evidence>
<dbReference type="AlphaFoldDB" id="A0A0U3AUL7"/>
<name>A0A0U3AUL7_9ALTE</name>